<sequence length="156" mass="17191">MSAYDPLQTFAATATQQGMAKQIDLEGIEAARVMAALSPETQRRFDKATWRLTGHPNDVAHAAFSAIGVAVGSSRQPVRSSDKKKLFTFAEQLIRDGSQDLVFSVANGFLVAVWQAAQNGGLDFGDVDDFLGPESRRYLTWWDDTQRTRTPGLRRA</sequence>
<dbReference type="EMBL" id="BAABBQ010000001">
    <property type="protein sequence ID" value="GAA4010919.1"/>
    <property type="molecule type" value="Genomic_DNA"/>
</dbReference>
<organism evidence="1 2">
    <name type="scientific">Sphingomonas swuensis</name>
    <dbReference type="NCBI Taxonomy" id="977800"/>
    <lineage>
        <taxon>Bacteria</taxon>
        <taxon>Pseudomonadati</taxon>
        <taxon>Pseudomonadota</taxon>
        <taxon>Alphaproteobacteria</taxon>
        <taxon>Sphingomonadales</taxon>
        <taxon>Sphingomonadaceae</taxon>
        <taxon>Sphingomonas</taxon>
    </lineage>
</organism>
<name>A0ABP7SF28_9SPHN</name>
<accession>A0ABP7SF28</accession>
<keyword evidence="2" id="KW-1185">Reference proteome</keyword>
<protein>
    <submittedName>
        <fullName evidence="1">Uncharacterized protein</fullName>
    </submittedName>
</protein>
<gene>
    <name evidence="1" type="ORF">GCM10022280_05360</name>
</gene>
<reference evidence="2" key="1">
    <citation type="journal article" date="2019" name="Int. J. Syst. Evol. Microbiol.">
        <title>The Global Catalogue of Microorganisms (GCM) 10K type strain sequencing project: providing services to taxonomists for standard genome sequencing and annotation.</title>
        <authorList>
            <consortium name="The Broad Institute Genomics Platform"/>
            <consortium name="The Broad Institute Genome Sequencing Center for Infectious Disease"/>
            <person name="Wu L."/>
            <person name="Ma J."/>
        </authorList>
    </citation>
    <scope>NUCLEOTIDE SEQUENCE [LARGE SCALE GENOMIC DNA]</scope>
    <source>
        <strain evidence="2">JCM 17563</strain>
    </source>
</reference>
<comment type="caution">
    <text evidence="1">The sequence shown here is derived from an EMBL/GenBank/DDBJ whole genome shotgun (WGS) entry which is preliminary data.</text>
</comment>
<proteinExistence type="predicted"/>
<dbReference type="Proteomes" id="UP001500235">
    <property type="component" value="Unassembled WGS sequence"/>
</dbReference>
<evidence type="ECO:0000313" key="1">
    <source>
        <dbReference type="EMBL" id="GAA4010919.1"/>
    </source>
</evidence>
<evidence type="ECO:0000313" key="2">
    <source>
        <dbReference type="Proteomes" id="UP001500235"/>
    </source>
</evidence>